<reference evidence="1 2" key="1">
    <citation type="submission" date="2024-06" db="EMBL/GenBank/DDBJ databases">
        <title>Genomic Encyclopedia of Type Strains, Phase IV (KMG-IV): sequencing the most valuable type-strain genomes for metagenomic binning, comparative biology and taxonomic classification.</title>
        <authorList>
            <person name="Goeker M."/>
        </authorList>
    </citation>
    <scope>NUCLEOTIDE SEQUENCE [LARGE SCALE GENOMIC DNA]</scope>
    <source>
        <strain evidence="1 2">DSM 29492</strain>
    </source>
</reference>
<gene>
    <name evidence="1" type="ORF">ABID24_000728</name>
</gene>
<dbReference type="EMBL" id="JBEPMJ010000003">
    <property type="protein sequence ID" value="MET3749501.1"/>
    <property type="molecule type" value="Genomic_DNA"/>
</dbReference>
<evidence type="ECO:0000313" key="2">
    <source>
        <dbReference type="Proteomes" id="UP001549106"/>
    </source>
</evidence>
<protein>
    <submittedName>
        <fullName evidence="1">Uncharacterized protein</fullName>
    </submittedName>
</protein>
<comment type="caution">
    <text evidence="1">The sequence shown here is derived from an EMBL/GenBank/DDBJ whole genome shotgun (WGS) entry which is preliminary data.</text>
</comment>
<dbReference type="Proteomes" id="UP001549106">
    <property type="component" value="Unassembled WGS sequence"/>
</dbReference>
<keyword evidence="2" id="KW-1185">Reference proteome</keyword>
<accession>A0ABV2LZE4</accession>
<evidence type="ECO:0000313" key="1">
    <source>
        <dbReference type="EMBL" id="MET3749501.1"/>
    </source>
</evidence>
<name>A0ABV2LZE4_9FIRM</name>
<sequence length="45" mass="5021">MENRIINVQNVPISISKQELDDYICITDIAKAKTGESRSADVVKN</sequence>
<organism evidence="1 2">
    <name type="scientific">Blautia caecimuris</name>
    <dbReference type="NCBI Taxonomy" id="1796615"/>
    <lineage>
        <taxon>Bacteria</taxon>
        <taxon>Bacillati</taxon>
        <taxon>Bacillota</taxon>
        <taxon>Clostridia</taxon>
        <taxon>Lachnospirales</taxon>
        <taxon>Lachnospiraceae</taxon>
        <taxon>Blautia</taxon>
    </lineage>
</organism>
<proteinExistence type="predicted"/>